<name>A0A2T9JQB5_9CAUL</name>
<sequence>MSQLGPWGAEPPQPPRPVSGVSWRRWLAWLILVGAGVALLALLLLRASPWTLHDVDWVRVAWAVLLIPALSAGALYATRRQMLHGAGYVAVWAAIVAVLAVGYLYRAELAEAPQRLRVALGVGAPVATGTHELRVMRSEGGAFVIVGEVNGRRVPFLVDTGASNTVLSPADAQRVGVDMAALRYDQTAETANGLGYGARWTADRLDIGPIRRDAFPMDINKAPMSGSLLGMSFLNTLESYEVRGDQLILRWRE</sequence>
<dbReference type="InterPro" id="IPR001995">
    <property type="entry name" value="Peptidase_A2_cat"/>
</dbReference>
<dbReference type="Proteomes" id="UP000245073">
    <property type="component" value="Unassembled WGS sequence"/>
</dbReference>
<dbReference type="SUPFAM" id="SSF50630">
    <property type="entry name" value="Acid proteases"/>
    <property type="match status" value="1"/>
</dbReference>
<keyword evidence="1" id="KW-0378">Hydrolase</keyword>
<reference evidence="4 5" key="1">
    <citation type="submission" date="2018-04" db="EMBL/GenBank/DDBJ databases">
        <title>The genome sequence of Caulobacter sp. 744.</title>
        <authorList>
            <person name="Gao J."/>
            <person name="Sun J."/>
        </authorList>
    </citation>
    <scope>NUCLEOTIDE SEQUENCE [LARGE SCALE GENOMIC DNA]</scope>
    <source>
        <strain evidence="4 5">774</strain>
    </source>
</reference>
<dbReference type="NCBIfam" id="TIGR02281">
    <property type="entry name" value="clan_AA_DTGA"/>
    <property type="match status" value="1"/>
</dbReference>
<evidence type="ECO:0000313" key="5">
    <source>
        <dbReference type="Proteomes" id="UP000245073"/>
    </source>
</evidence>
<keyword evidence="2" id="KW-1133">Transmembrane helix</keyword>
<dbReference type="InterPro" id="IPR001969">
    <property type="entry name" value="Aspartic_peptidase_AS"/>
</dbReference>
<dbReference type="AlphaFoldDB" id="A0A2T9JQB5"/>
<gene>
    <name evidence="4" type="ORF">DDF67_17085</name>
</gene>
<organism evidence="4 5">
    <name type="scientific">Caulobacter endophyticus</name>
    <dbReference type="NCBI Taxonomy" id="2172652"/>
    <lineage>
        <taxon>Bacteria</taxon>
        <taxon>Pseudomonadati</taxon>
        <taxon>Pseudomonadota</taxon>
        <taxon>Alphaproteobacteria</taxon>
        <taxon>Caulobacterales</taxon>
        <taxon>Caulobacteraceae</taxon>
        <taxon>Caulobacter</taxon>
    </lineage>
</organism>
<evidence type="ECO:0000256" key="2">
    <source>
        <dbReference type="SAM" id="Phobius"/>
    </source>
</evidence>
<dbReference type="GO" id="GO:0004190">
    <property type="term" value="F:aspartic-type endopeptidase activity"/>
    <property type="evidence" value="ECO:0007669"/>
    <property type="project" value="InterPro"/>
</dbReference>
<protein>
    <submittedName>
        <fullName evidence="4">TIGR02281 family clan AA aspartic protease</fullName>
    </submittedName>
</protein>
<feature type="domain" description="Peptidase A2" evidence="3">
    <location>
        <begin position="154"/>
        <end position="195"/>
    </location>
</feature>
<proteinExistence type="predicted"/>
<keyword evidence="5" id="KW-1185">Reference proteome</keyword>
<dbReference type="InterPro" id="IPR021109">
    <property type="entry name" value="Peptidase_aspartic_dom_sf"/>
</dbReference>
<keyword evidence="4" id="KW-0645">Protease</keyword>
<dbReference type="PROSITE" id="PS50175">
    <property type="entry name" value="ASP_PROT_RETROV"/>
    <property type="match status" value="1"/>
</dbReference>
<dbReference type="GO" id="GO:0006508">
    <property type="term" value="P:proteolysis"/>
    <property type="evidence" value="ECO:0007669"/>
    <property type="project" value="UniProtKB-KW"/>
</dbReference>
<comment type="caution">
    <text evidence="4">The sequence shown here is derived from an EMBL/GenBank/DDBJ whole genome shotgun (WGS) entry which is preliminary data.</text>
</comment>
<dbReference type="OrthoDB" id="7595324at2"/>
<dbReference type="InterPro" id="IPR034122">
    <property type="entry name" value="Retropepsin-like_bacterial"/>
</dbReference>
<dbReference type="Gene3D" id="2.40.70.10">
    <property type="entry name" value="Acid Proteases"/>
    <property type="match status" value="1"/>
</dbReference>
<feature type="transmembrane region" description="Helical" evidence="2">
    <location>
        <begin position="26"/>
        <end position="45"/>
    </location>
</feature>
<feature type="transmembrane region" description="Helical" evidence="2">
    <location>
        <begin position="57"/>
        <end position="77"/>
    </location>
</feature>
<dbReference type="PROSITE" id="PS00141">
    <property type="entry name" value="ASP_PROTEASE"/>
    <property type="match status" value="1"/>
</dbReference>
<keyword evidence="2" id="KW-0812">Transmembrane</keyword>
<feature type="transmembrane region" description="Helical" evidence="2">
    <location>
        <begin position="83"/>
        <end position="105"/>
    </location>
</feature>
<dbReference type="RefSeq" id="WP_109102051.1">
    <property type="nucleotide sequence ID" value="NZ_QDKQ01000057.1"/>
</dbReference>
<evidence type="ECO:0000256" key="1">
    <source>
        <dbReference type="ARBA" id="ARBA00022801"/>
    </source>
</evidence>
<evidence type="ECO:0000313" key="4">
    <source>
        <dbReference type="EMBL" id="PVM85907.1"/>
    </source>
</evidence>
<dbReference type="Pfam" id="PF13975">
    <property type="entry name" value="gag-asp_proteas"/>
    <property type="match status" value="1"/>
</dbReference>
<dbReference type="InterPro" id="IPR011969">
    <property type="entry name" value="Clan_AA_Asp_peptidase_C"/>
</dbReference>
<accession>A0A2T9JQB5</accession>
<dbReference type="EMBL" id="QDKQ01000057">
    <property type="protein sequence ID" value="PVM85907.1"/>
    <property type="molecule type" value="Genomic_DNA"/>
</dbReference>
<evidence type="ECO:0000259" key="3">
    <source>
        <dbReference type="PROSITE" id="PS50175"/>
    </source>
</evidence>
<dbReference type="CDD" id="cd05483">
    <property type="entry name" value="retropepsin_like_bacteria"/>
    <property type="match status" value="1"/>
</dbReference>
<keyword evidence="2" id="KW-0472">Membrane</keyword>